<dbReference type="Proteomes" id="UP000193689">
    <property type="component" value="Unassembled WGS sequence"/>
</dbReference>
<evidence type="ECO:0000259" key="6">
    <source>
        <dbReference type="Pfam" id="PF01154"/>
    </source>
</evidence>
<dbReference type="GO" id="GO:0010142">
    <property type="term" value="P:farnesyl diphosphate biosynthetic process, mevalonate pathway"/>
    <property type="evidence" value="ECO:0007669"/>
    <property type="project" value="InterPro"/>
</dbReference>
<dbReference type="GO" id="GO:0004421">
    <property type="term" value="F:hydroxymethylglutaryl-CoA synthase activity"/>
    <property type="evidence" value="ECO:0007669"/>
    <property type="project" value="UniProtKB-EC"/>
</dbReference>
<evidence type="ECO:0000259" key="7">
    <source>
        <dbReference type="Pfam" id="PF08540"/>
    </source>
</evidence>
<dbReference type="GeneID" id="63770608"/>
<evidence type="ECO:0000256" key="2">
    <source>
        <dbReference type="ARBA" id="ARBA00022679"/>
    </source>
</evidence>
<dbReference type="CDD" id="cd00827">
    <property type="entry name" value="init_cond_enzymes"/>
    <property type="match status" value="1"/>
</dbReference>
<feature type="domain" description="Hydroxymethylglutaryl-coenzyme A synthase N-terminal" evidence="6">
    <location>
        <begin position="4"/>
        <end position="175"/>
    </location>
</feature>
<evidence type="ECO:0000256" key="1">
    <source>
        <dbReference type="ARBA" id="ARBA00007061"/>
    </source>
</evidence>
<evidence type="ECO:0000313" key="9">
    <source>
        <dbReference type="Proteomes" id="UP000193689"/>
    </source>
</evidence>
<dbReference type="EC" id="2.3.3.10" evidence="5"/>
<feature type="binding site" evidence="4">
    <location>
        <position position="156"/>
    </location>
    <ligand>
        <name>CoA</name>
        <dbReference type="ChEBI" id="CHEBI:57287"/>
    </ligand>
</feature>
<dbReference type="InParanoid" id="A0A1Y2DV50"/>
<evidence type="ECO:0000256" key="3">
    <source>
        <dbReference type="PIRSR" id="PIRSR610122-1"/>
    </source>
</evidence>
<evidence type="ECO:0000313" key="8">
    <source>
        <dbReference type="EMBL" id="ORY62525.1"/>
    </source>
</evidence>
<dbReference type="GO" id="GO:0006696">
    <property type="term" value="P:ergosterol biosynthetic process"/>
    <property type="evidence" value="ECO:0007669"/>
    <property type="project" value="TreeGrafter"/>
</dbReference>
<comment type="function">
    <text evidence="5">Catalyzes the condensation of acetyl-CoA with acetoacetyl-CoA to form HMG-CoA.</text>
</comment>
<dbReference type="InterPro" id="IPR013746">
    <property type="entry name" value="HMG_CoA_synt_C_dom"/>
</dbReference>
<feature type="domain" description="Hydroxymethylglutaryl-coenzyme A synthase C-terminal" evidence="7">
    <location>
        <begin position="176"/>
        <end position="463"/>
    </location>
</feature>
<dbReference type="RefSeq" id="XP_040714361.1">
    <property type="nucleotide sequence ID" value="XM_040854396.1"/>
</dbReference>
<dbReference type="PROSITE" id="PS01226">
    <property type="entry name" value="HMG_COA_SYNTHASE"/>
    <property type="match status" value="1"/>
</dbReference>
<dbReference type="InterPro" id="IPR016039">
    <property type="entry name" value="Thiolase-like"/>
</dbReference>
<organism evidence="8 9">
    <name type="scientific">Pseudomassariella vexata</name>
    <dbReference type="NCBI Taxonomy" id="1141098"/>
    <lineage>
        <taxon>Eukaryota</taxon>
        <taxon>Fungi</taxon>
        <taxon>Dikarya</taxon>
        <taxon>Ascomycota</taxon>
        <taxon>Pezizomycotina</taxon>
        <taxon>Sordariomycetes</taxon>
        <taxon>Xylariomycetidae</taxon>
        <taxon>Amphisphaeriales</taxon>
        <taxon>Pseudomassariaceae</taxon>
        <taxon>Pseudomassariella</taxon>
    </lineage>
</organism>
<name>A0A1Y2DV50_9PEZI</name>
<dbReference type="EMBL" id="MCFJ01000009">
    <property type="protein sequence ID" value="ORY62525.1"/>
    <property type="molecule type" value="Genomic_DNA"/>
</dbReference>
<dbReference type="NCBIfam" id="TIGR01833">
    <property type="entry name" value="HMG-CoA-S_euk"/>
    <property type="match status" value="1"/>
</dbReference>
<sequence length="464" mass="50938">MAARPQNIGIKAIELYFPSQYVDQVELEKFDGVSTGKYTIGLGQTKMTFCDDREDIYSFALTATSNLIKNYNIDVNNIGRLEVGTETILDKSKSVKSVLMQLFGDNTNIEGIDTVNACYGGTSALLNTVNWFESSGWDGRDAIVVAGDIALYAKGNARPTGGAGCVAMLLGPDAPIVIEPGLRGTYMSHVYDFYKPDLASEYPYVDGHYSVNCYTQALDAAYKAYSKREALLSKTAGNGHANSNGAAAADSTSVKTALDRFDYLAFHSPTCKVVQKSYARLLYHDYLANPDSPAFAEVPGELRDMDYEKSLTDKVVEKTFMALTKKRFAERLSPAIQVATLCGNMYCASVWGGLASLVSHVDSATLQGKRIGLFSYGSGLAATFMSLRINGSTEQIFKVLDIPNRLASRRAVPPETYEAFCEMRHQAHLQKNFEPKGDISTIVKGTYYLTKVDDMFKRSYAIKE</sequence>
<comment type="catalytic activity">
    <reaction evidence="5">
        <text>acetoacetyl-CoA + acetyl-CoA + H2O = (3S)-3-hydroxy-3-methylglutaryl-CoA + CoA + H(+)</text>
        <dbReference type="Rhea" id="RHEA:10188"/>
        <dbReference type="ChEBI" id="CHEBI:15377"/>
        <dbReference type="ChEBI" id="CHEBI:15378"/>
        <dbReference type="ChEBI" id="CHEBI:43074"/>
        <dbReference type="ChEBI" id="CHEBI:57286"/>
        <dbReference type="ChEBI" id="CHEBI:57287"/>
        <dbReference type="ChEBI" id="CHEBI:57288"/>
        <dbReference type="EC" id="2.3.3.10"/>
    </reaction>
</comment>
<dbReference type="GO" id="GO:0006084">
    <property type="term" value="P:acetyl-CoA metabolic process"/>
    <property type="evidence" value="ECO:0007669"/>
    <property type="project" value="InterPro"/>
</dbReference>
<dbReference type="FunFam" id="3.40.47.10:FF:000008">
    <property type="entry name" value="3-hydroxy-3-methylglutaryl coenzyme A synthase"/>
    <property type="match status" value="1"/>
</dbReference>
<dbReference type="SUPFAM" id="SSF53901">
    <property type="entry name" value="Thiolase-like"/>
    <property type="match status" value="2"/>
</dbReference>
<evidence type="ECO:0000256" key="4">
    <source>
        <dbReference type="PIRSR" id="PIRSR610122-2"/>
    </source>
</evidence>
<dbReference type="STRING" id="1141098.A0A1Y2DV50"/>
<reference evidence="8 9" key="1">
    <citation type="submission" date="2016-07" db="EMBL/GenBank/DDBJ databases">
        <title>Pervasive Adenine N6-methylation of Active Genes in Fungi.</title>
        <authorList>
            <consortium name="DOE Joint Genome Institute"/>
            <person name="Mondo S.J."/>
            <person name="Dannebaum R.O."/>
            <person name="Kuo R.C."/>
            <person name="Labutti K."/>
            <person name="Haridas S."/>
            <person name="Kuo A."/>
            <person name="Salamov A."/>
            <person name="Ahrendt S.R."/>
            <person name="Lipzen A."/>
            <person name="Sullivan W."/>
            <person name="Andreopoulos W.B."/>
            <person name="Clum A."/>
            <person name="Lindquist E."/>
            <person name="Daum C."/>
            <person name="Ramamoorthy G.K."/>
            <person name="Gryganskyi A."/>
            <person name="Culley D."/>
            <person name="Magnuson J.K."/>
            <person name="James T.Y."/>
            <person name="O'Malley M.A."/>
            <person name="Stajich J.E."/>
            <person name="Spatafora J.W."/>
            <person name="Visel A."/>
            <person name="Grigoriev I.V."/>
        </authorList>
    </citation>
    <scope>NUCLEOTIDE SEQUENCE [LARGE SCALE GENOMIC DNA]</scope>
    <source>
        <strain evidence="8 9">CBS 129021</strain>
    </source>
</reference>
<dbReference type="InterPro" id="IPR000590">
    <property type="entry name" value="HMG_CoA_synt_AS"/>
</dbReference>
<feature type="active site" description="Proton donor/acceptor" evidence="3">
    <location>
        <position position="86"/>
    </location>
</feature>
<feature type="active site" description="Acyl-thioester intermediate" evidence="3">
    <location>
        <position position="118"/>
    </location>
</feature>
<evidence type="ECO:0000256" key="5">
    <source>
        <dbReference type="RuleBase" id="RU364071"/>
    </source>
</evidence>
<dbReference type="Pfam" id="PF01154">
    <property type="entry name" value="HMG_CoA_synt_N"/>
    <property type="match status" value="1"/>
</dbReference>
<dbReference type="PANTHER" id="PTHR43323:SF2">
    <property type="entry name" value="HYDROXYMETHYLGLUTARYL-COA SYNTHASE"/>
    <property type="match status" value="1"/>
</dbReference>
<dbReference type="AlphaFoldDB" id="A0A1Y2DV50"/>
<dbReference type="Gene3D" id="3.40.47.10">
    <property type="match status" value="1"/>
</dbReference>
<keyword evidence="9" id="KW-1185">Reference proteome</keyword>
<feature type="active site" description="Proton donor/acceptor" evidence="3">
    <location>
        <position position="267"/>
    </location>
</feature>
<feature type="binding site" evidence="4">
    <location>
        <position position="272"/>
    </location>
    <ligand>
        <name>CoA</name>
        <dbReference type="ChEBI" id="CHEBI:57287"/>
    </ligand>
</feature>
<proteinExistence type="inferred from homology"/>
<accession>A0A1Y2DV50</accession>
<dbReference type="OrthoDB" id="1269963at2759"/>
<protein>
    <recommendedName>
        <fullName evidence="5">Hydroxymethylglutaryl-CoA synthase</fullName>
        <shortName evidence="5">HMG-CoA synthase</shortName>
        <ecNumber evidence="5">2.3.3.10</ecNumber>
    </recommendedName>
    <alternativeName>
        <fullName evidence="5">3-hydroxy-3-methylglutaryl coenzyme A synthase</fullName>
    </alternativeName>
</protein>
<comment type="similarity">
    <text evidence="1 5">Belongs to the thiolase-like superfamily. HMG-CoA synthase family.</text>
</comment>
<dbReference type="InterPro" id="IPR013528">
    <property type="entry name" value="HMG_CoA_synth_N"/>
</dbReference>
<feature type="binding site" evidence="4">
    <location>
        <position position="210"/>
    </location>
    <ligand>
        <name>CoA</name>
        <dbReference type="ChEBI" id="CHEBI:57287"/>
    </ligand>
</feature>
<gene>
    <name evidence="8" type="ORF">BCR38DRAFT_241854</name>
</gene>
<feature type="binding site" evidence="4">
    <location>
        <position position="276"/>
    </location>
    <ligand>
        <name>CoA</name>
        <dbReference type="ChEBI" id="CHEBI:57287"/>
    </ligand>
</feature>
<dbReference type="Pfam" id="PF08540">
    <property type="entry name" value="HMG_CoA_synt_C"/>
    <property type="match status" value="1"/>
</dbReference>
<dbReference type="PANTHER" id="PTHR43323">
    <property type="entry name" value="3-HYDROXY-3-METHYLGLUTARYL COENZYME A SYNTHASE"/>
    <property type="match status" value="1"/>
</dbReference>
<keyword evidence="2 5" id="KW-0808">Transferase</keyword>
<dbReference type="FunCoup" id="A0A1Y2DV50">
    <property type="interactions" value="650"/>
</dbReference>
<dbReference type="InterPro" id="IPR010122">
    <property type="entry name" value="HMG_CoA_synthase_euk"/>
</dbReference>
<comment type="caution">
    <text evidence="8">The sequence shown here is derived from an EMBL/GenBank/DDBJ whole genome shotgun (WGS) entry which is preliminary data.</text>
</comment>